<evidence type="ECO:0000313" key="4">
    <source>
        <dbReference type="Proteomes" id="UP000321899"/>
    </source>
</evidence>
<evidence type="ECO:0000259" key="1">
    <source>
        <dbReference type="Pfam" id="PF10727"/>
    </source>
</evidence>
<accession>A0A5S5MCY8</accession>
<name>A0A5S5MCY8_9BACT</name>
<dbReference type="InterPro" id="IPR037108">
    <property type="entry name" value="TM1727-like_C_sf"/>
</dbReference>
<dbReference type="InterPro" id="IPR018931">
    <property type="entry name" value="DUF2520"/>
</dbReference>
<gene>
    <name evidence="3" type="ORF">FIM25_14380</name>
</gene>
<dbReference type="AlphaFoldDB" id="A0A5S5MCY8"/>
<dbReference type="RefSeq" id="WP_139450556.1">
    <property type="nucleotide sequence ID" value="NZ_VDMB01000025.1"/>
</dbReference>
<dbReference type="Proteomes" id="UP000321899">
    <property type="component" value="Unassembled WGS sequence"/>
</dbReference>
<feature type="domain" description="DUF2520" evidence="2">
    <location>
        <begin position="136"/>
        <end position="264"/>
    </location>
</feature>
<dbReference type="InterPro" id="IPR008927">
    <property type="entry name" value="6-PGluconate_DH-like_C_sf"/>
</dbReference>
<proteinExistence type="predicted"/>
<evidence type="ECO:0000313" key="3">
    <source>
        <dbReference type="EMBL" id="TYT73588.1"/>
    </source>
</evidence>
<dbReference type="OrthoDB" id="8650434at2"/>
<dbReference type="InterPro" id="IPR036291">
    <property type="entry name" value="NAD(P)-bd_dom_sf"/>
</dbReference>
<organism evidence="3 4">
    <name type="scientific">Desulfobotulus mexicanus</name>
    <dbReference type="NCBI Taxonomy" id="2586642"/>
    <lineage>
        <taxon>Bacteria</taxon>
        <taxon>Pseudomonadati</taxon>
        <taxon>Thermodesulfobacteriota</taxon>
        <taxon>Desulfobacteria</taxon>
        <taxon>Desulfobacterales</taxon>
        <taxon>Desulfobacteraceae</taxon>
        <taxon>Desulfobotulus</taxon>
    </lineage>
</organism>
<dbReference type="Pfam" id="PF10727">
    <property type="entry name" value="Rossmann-like"/>
    <property type="match status" value="1"/>
</dbReference>
<dbReference type="SUPFAM" id="SSF48179">
    <property type="entry name" value="6-phosphogluconate dehydrogenase C-terminal domain-like"/>
    <property type="match status" value="1"/>
</dbReference>
<reference evidence="3 4" key="1">
    <citation type="submission" date="2019-06" db="EMBL/GenBank/DDBJ databases">
        <title>Desulfobotulus mexicanus sp. nov., a novel sulfate-reducing bacterium isolated from the sediment of an alkaline crater lake in Mexico.</title>
        <authorList>
            <person name="Hirschler-Rea A."/>
        </authorList>
    </citation>
    <scope>NUCLEOTIDE SEQUENCE [LARGE SCALE GENOMIC DNA]</scope>
    <source>
        <strain evidence="3 4">PAR22N</strain>
    </source>
</reference>
<dbReference type="InterPro" id="IPR019665">
    <property type="entry name" value="OxRdtase/DH_put_Rossmann_dom"/>
</dbReference>
<dbReference type="Gene3D" id="3.40.50.720">
    <property type="entry name" value="NAD(P)-binding Rossmann-like Domain"/>
    <property type="match status" value="1"/>
</dbReference>
<dbReference type="EMBL" id="VDMB01000025">
    <property type="protein sequence ID" value="TYT73588.1"/>
    <property type="molecule type" value="Genomic_DNA"/>
</dbReference>
<sequence length="287" mass="30677">MTNNTGILGCGRAGSHLAFHLAKTGWSVCGIWDAEIKKAEQIAKLTGIPLLCPEDMGRKADILVLALPDDTIAPACDTFAAKNIFRPGQRVFHLSGSQTSEILTSAAKKSAFTASLHPLQSFSSNLDMLLPFKNILMTAEGMPEAVETGLAMAKHLGAKGITIAADAKVLYHTAAVVASNYLVTLMDFSFDLLEASGIKGSDAMTFLTPLISGTLANLEKMPAEAALTGPVVRGDAATLRRHLEAINEKRPLRSDLYKALGRATLNLAVKGNHLDEKAKRQIHQLFS</sequence>
<evidence type="ECO:0000259" key="2">
    <source>
        <dbReference type="Pfam" id="PF10728"/>
    </source>
</evidence>
<dbReference type="PANTHER" id="PTHR40459">
    <property type="entry name" value="CONSERVED HYPOTHETICAL ALANINE AND LEUCINE RICH PROTEIN"/>
    <property type="match status" value="1"/>
</dbReference>
<dbReference type="SUPFAM" id="SSF51735">
    <property type="entry name" value="NAD(P)-binding Rossmann-fold domains"/>
    <property type="match status" value="1"/>
</dbReference>
<dbReference type="PANTHER" id="PTHR40459:SF1">
    <property type="entry name" value="CONSERVED HYPOTHETICAL ALANINE AND LEUCINE RICH PROTEIN"/>
    <property type="match status" value="1"/>
</dbReference>
<dbReference type="Pfam" id="PF10728">
    <property type="entry name" value="DUF2520"/>
    <property type="match status" value="1"/>
</dbReference>
<keyword evidence="4" id="KW-1185">Reference proteome</keyword>
<protein>
    <submittedName>
        <fullName evidence="3">DUF2520 domain-containing protein</fullName>
    </submittedName>
</protein>
<dbReference type="Gene3D" id="1.10.1040.20">
    <property type="entry name" value="ProC-like, C-terminal domain"/>
    <property type="match status" value="1"/>
</dbReference>
<comment type="caution">
    <text evidence="3">The sequence shown here is derived from an EMBL/GenBank/DDBJ whole genome shotgun (WGS) entry which is preliminary data.</text>
</comment>
<feature type="domain" description="Putative oxidoreductase/dehydrogenase Rossmann-like" evidence="1">
    <location>
        <begin position="5"/>
        <end position="118"/>
    </location>
</feature>